<comment type="caution">
    <text evidence="2">The sequence shown here is derived from an EMBL/GenBank/DDBJ whole genome shotgun (WGS) entry which is preliminary data.</text>
</comment>
<name>A0A1F6NKW0_9BACT</name>
<accession>A0A1F6NKW0</accession>
<keyword evidence="1" id="KW-1133">Transmembrane helix</keyword>
<evidence type="ECO:0000313" key="3">
    <source>
        <dbReference type="Proteomes" id="UP000177803"/>
    </source>
</evidence>
<protein>
    <submittedName>
        <fullName evidence="2">Uncharacterized protein</fullName>
    </submittedName>
</protein>
<dbReference type="Proteomes" id="UP000177803">
    <property type="component" value="Unassembled WGS sequence"/>
</dbReference>
<feature type="transmembrane region" description="Helical" evidence="1">
    <location>
        <begin position="20"/>
        <end position="40"/>
    </location>
</feature>
<proteinExistence type="predicted"/>
<dbReference type="AlphaFoldDB" id="A0A1F6NKW0"/>
<dbReference type="EMBL" id="MFQR01000031">
    <property type="protein sequence ID" value="OGH84284.1"/>
    <property type="molecule type" value="Genomic_DNA"/>
</dbReference>
<keyword evidence="1" id="KW-0812">Transmembrane</keyword>
<gene>
    <name evidence="2" type="ORF">A2261_00865</name>
</gene>
<reference evidence="2 3" key="1">
    <citation type="journal article" date="2016" name="Nat. Commun.">
        <title>Thousands of microbial genomes shed light on interconnected biogeochemical processes in an aquifer system.</title>
        <authorList>
            <person name="Anantharaman K."/>
            <person name="Brown C.T."/>
            <person name="Hug L.A."/>
            <person name="Sharon I."/>
            <person name="Castelle C.J."/>
            <person name="Probst A.J."/>
            <person name="Thomas B.C."/>
            <person name="Singh A."/>
            <person name="Wilkins M.J."/>
            <person name="Karaoz U."/>
            <person name="Brodie E.L."/>
            <person name="Williams K.H."/>
            <person name="Hubbard S.S."/>
            <person name="Banfield J.F."/>
        </authorList>
    </citation>
    <scope>NUCLEOTIDE SEQUENCE [LARGE SCALE GENOMIC DNA]</scope>
</reference>
<sequence length="113" mass="12495">MLIQKFTPLKKRRFLGWRIAYLVTVGSILASGLIVSFFIYQNTFATLTNAYNIMILSSELGADTVDMAAFEHAENTINNIGRTSEIPGDLRNLFEYNIVSPSTAASSTAANKR</sequence>
<keyword evidence="1" id="KW-0472">Membrane</keyword>
<evidence type="ECO:0000256" key="1">
    <source>
        <dbReference type="SAM" id="Phobius"/>
    </source>
</evidence>
<organism evidence="2 3">
    <name type="scientific">Candidatus Magasanikbacteria bacterium RIFOXYA2_FULL_44_8</name>
    <dbReference type="NCBI Taxonomy" id="1798696"/>
    <lineage>
        <taxon>Bacteria</taxon>
        <taxon>Candidatus Magasanikiibacteriota</taxon>
    </lineage>
</organism>
<evidence type="ECO:0000313" key="2">
    <source>
        <dbReference type="EMBL" id="OGH84284.1"/>
    </source>
</evidence>